<evidence type="ECO:0000256" key="1">
    <source>
        <dbReference type="SAM" id="SignalP"/>
    </source>
</evidence>
<dbReference type="SUPFAM" id="SSF49478">
    <property type="entry name" value="Cna protein B-type domain"/>
    <property type="match status" value="1"/>
</dbReference>
<keyword evidence="3" id="KW-0675">Receptor</keyword>
<dbReference type="InterPro" id="IPR037066">
    <property type="entry name" value="Plug_dom_sf"/>
</dbReference>
<evidence type="ECO:0000259" key="2">
    <source>
        <dbReference type="Pfam" id="PF07715"/>
    </source>
</evidence>
<dbReference type="Gene3D" id="2.170.130.10">
    <property type="entry name" value="TonB-dependent receptor, plug domain"/>
    <property type="match status" value="1"/>
</dbReference>
<reference evidence="3 4" key="1">
    <citation type="submission" date="2018-09" db="EMBL/GenBank/DDBJ databases">
        <title>Genomic Encyclopedia of Type Strains, Phase III (KMG-III): the genomes of soil and plant-associated and newly described type strains.</title>
        <authorList>
            <person name="Whitman W."/>
        </authorList>
    </citation>
    <scope>NUCLEOTIDE SEQUENCE [LARGE SCALE GENOMIC DNA]</scope>
    <source>
        <strain evidence="3 4">CECT 7938</strain>
    </source>
</reference>
<comment type="caution">
    <text evidence="3">The sequence shown here is derived from an EMBL/GenBank/DDBJ whole genome shotgun (WGS) entry which is preliminary data.</text>
</comment>
<dbReference type="Gene3D" id="2.60.40.1930">
    <property type="match status" value="1"/>
</dbReference>
<sequence length="894" mass="98703">MYARILLLVNCLLLPFWALAQIDQTLQKLESYHENHVTEKIYLHLDKNDYSAGENIWFKMYCTTAPFNYLSNISKIANIELISPTNNVIKSIKIPLTLGLGIGDFSLSDTLVEGSYRIRAYTRWMQNDSISNFYERIIPITNGRADNVITQSTFLKNGNENFFQINLKTIQGAPLINSSVSYALKQDGQKEKTGRLKSNENGTIALELKDNFKGGLLTLQFLSSDKRRVLKSFTIPNPNQQNSIQIFPESGELVNNILSKTGVKVLSPAGLGIKSKIKIGEENQAPIIEFETNTLGMGSMPLILSTGKKYIATAIFPDGNSVSTPLPPVAASGYVLTVNSGLKDKIAAQLSSTNDLVTGKEVYLIAQYNGIVLHAVKQKLNGPEILFNIPKKDLPSGVIQLSVLNEQMAPIIERLVFNYNAPKTIFPIAIQLNKSSFATRDQVIANLSVKEGSSDTSKIAALSAAVVNLSKVDSTTDQYYSSIISELLLKSDLRGFVERPNYYFEDLNNIRFSELDNLMLIQGWRILDWKNSLLPTNNLYPPEKGLTISGTVKKTGRKAVVPNAKVTLVPTSNMMLSIDTLTNNDGRFVFEDLLFADSIKFIVTGNGPKEKNRVDILVDETTAPAVNESKDQPLIANDVNSKLIDQLKGSQQFLTELEAAGIIQKSIKLEEVQVNRVRTNKADKNSRNLNGPGHADQVISAEDLSTCTTLEQCLAGRLVGVIFRNGVPYSTRSMGMNGGSPMQVVLDGMYIEADQISMINVQDIASIEVLRSIGNTAIYGMYGGNGVLVITSKSGDALSASYTPTGIVTIVPKGLHVNRSFFKPQYNTTQKQELRRDLRTTIAWEPNLVTEKNGKTKFDFFTSDEPGTYKITVEGIDMEGKIAHLEYLIEVKPQ</sequence>
<protein>
    <submittedName>
        <fullName evidence="3">TonB-dependent receptor-like protein</fullName>
    </submittedName>
</protein>
<evidence type="ECO:0000313" key="4">
    <source>
        <dbReference type="Proteomes" id="UP000286246"/>
    </source>
</evidence>
<feature type="chain" id="PRO_5019057422" evidence="1">
    <location>
        <begin position="21"/>
        <end position="894"/>
    </location>
</feature>
<name>A0A420AM17_SPHD1</name>
<keyword evidence="4" id="KW-1185">Reference proteome</keyword>
<proteinExistence type="predicted"/>
<keyword evidence="1" id="KW-0732">Signal</keyword>
<dbReference type="AlphaFoldDB" id="A0A420AM17"/>
<dbReference type="Pfam" id="PF07715">
    <property type="entry name" value="Plug"/>
    <property type="match status" value="1"/>
</dbReference>
<organism evidence="3 4">
    <name type="scientific">Sphingobacterium detergens</name>
    <dbReference type="NCBI Taxonomy" id="1145106"/>
    <lineage>
        <taxon>Bacteria</taxon>
        <taxon>Pseudomonadati</taxon>
        <taxon>Bacteroidota</taxon>
        <taxon>Sphingobacteriia</taxon>
        <taxon>Sphingobacteriales</taxon>
        <taxon>Sphingobacteriaceae</taxon>
        <taxon>Sphingobacterium</taxon>
    </lineage>
</organism>
<accession>A0A420AM17</accession>
<evidence type="ECO:0000313" key="3">
    <source>
        <dbReference type="EMBL" id="RKE45488.1"/>
    </source>
</evidence>
<dbReference type="Proteomes" id="UP000286246">
    <property type="component" value="Unassembled WGS sequence"/>
</dbReference>
<feature type="signal peptide" evidence="1">
    <location>
        <begin position="1"/>
        <end position="20"/>
    </location>
</feature>
<dbReference type="RefSeq" id="WP_120261233.1">
    <property type="nucleotide sequence ID" value="NZ_RAPY01000005.1"/>
</dbReference>
<dbReference type="OrthoDB" id="609485at2"/>
<dbReference type="InterPro" id="IPR012910">
    <property type="entry name" value="Plug_dom"/>
</dbReference>
<dbReference type="EMBL" id="RAPY01000005">
    <property type="protein sequence ID" value="RKE45488.1"/>
    <property type="molecule type" value="Genomic_DNA"/>
</dbReference>
<dbReference type="SUPFAM" id="SSF56935">
    <property type="entry name" value="Porins"/>
    <property type="match status" value="1"/>
</dbReference>
<gene>
    <name evidence="3" type="ORF">DFQ12_4564</name>
</gene>
<feature type="domain" description="TonB-dependent receptor plug" evidence="2">
    <location>
        <begin position="697"/>
        <end position="787"/>
    </location>
</feature>